<proteinExistence type="predicted"/>
<evidence type="ECO:0000313" key="3">
    <source>
        <dbReference type="Proteomes" id="UP001139516"/>
    </source>
</evidence>
<accession>A0A9X2BXP4</accession>
<protein>
    <submittedName>
        <fullName evidence="2">SIS domain-containing protein</fullName>
    </submittedName>
</protein>
<dbReference type="RefSeq" id="WP_248667295.1">
    <property type="nucleotide sequence ID" value="NZ_JALPRX010000050.1"/>
</dbReference>
<dbReference type="PANTHER" id="PTHR30390:SF8">
    <property type="entry name" value="SUGAR ISOMERASE (SIS)"/>
    <property type="match status" value="1"/>
</dbReference>
<organism evidence="2 3">
    <name type="scientific">Roseomonas acroporae</name>
    <dbReference type="NCBI Taxonomy" id="2937791"/>
    <lineage>
        <taxon>Bacteria</taxon>
        <taxon>Pseudomonadati</taxon>
        <taxon>Pseudomonadota</taxon>
        <taxon>Alphaproteobacteria</taxon>
        <taxon>Acetobacterales</taxon>
        <taxon>Roseomonadaceae</taxon>
        <taxon>Roseomonas</taxon>
    </lineage>
</organism>
<dbReference type="InterPro" id="IPR050099">
    <property type="entry name" value="SIS_GmhA/DiaA_subfam"/>
</dbReference>
<keyword evidence="3" id="KW-1185">Reference proteome</keyword>
<evidence type="ECO:0000259" key="1">
    <source>
        <dbReference type="PROSITE" id="PS51464"/>
    </source>
</evidence>
<dbReference type="AlphaFoldDB" id="A0A9X2BXP4"/>
<name>A0A9X2BXP4_9PROT</name>
<dbReference type="Pfam" id="PF13580">
    <property type="entry name" value="SIS_2"/>
    <property type="match status" value="1"/>
</dbReference>
<dbReference type="PROSITE" id="PS51464">
    <property type="entry name" value="SIS"/>
    <property type="match status" value="1"/>
</dbReference>
<dbReference type="PANTHER" id="PTHR30390">
    <property type="entry name" value="SEDOHEPTULOSE 7-PHOSPHATE ISOMERASE / DNAA INITIATOR-ASSOCIATING FACTOR FOR REPLICATION INITIATION"/>
    <property type="match status" value="1"/>
</dbReference>
<gene>
    <name evidence="2" type="ORF">M0638_12350</name>
</gene>
<dbReference type="InterPro" id="IPR001347">
    <property type="entry name" value="SIS_dom"/>
</dbReference>
<dbReference type="GO" id="GO:1901135">
    <property type="term" value="P:carbohydrate derivative metabolic process"/>
    <property type="evidence" value="ECO:0007669"/>
    <property type="project" value="InterPro"/>
</dbReference>
<dbReference type="InterPro" id="IPR046348">
    <property type="entry name" value="SIS_dom_sf"/>
</dbReference>
<comment type="caution">
    <text evidence="2">The sequence shown here is derived from an EMBL/GenBank/DDBJ whole genome shotgun (WGS) entry which is preliminary data.</text>
</comment>
<dbReference type="Gene3D" id="3.40.50.10490">
    <property type="entry name" value="Glucose-6-phosphate isomerase like protein, domain 1"/>
    <property type="match status" value="1"/>
</dbReference>
<dbReference type="EMBL" id="JALPRX010000050">
    <property type="protein sequence ID" value="MCK8785175.1"/>
    <property type="molecule type" value="Genomic_DNA"/>
</dbReference>
<reference evidence="2" key="1">
    <citation type="submission" date="2022-04" db="EMBL/GenBank/DDBJ databases">
        <title>Roseomonas acroporae sp. nov., isolated from coral Acropora digitifera.</title>
        <authorList>
            <person name="Sun H."/>
        </authorList>
    </citation>
    <scope>NUCLEOTIDE SEQUENCE</scope>
    <source>
        <strain evidence="2">NAR14</strain>
    </source>
</reference>
<dbReference type="Proteomes" id="UP001139516">
    <property type="component" value="Unassembled WGS sequence"/>
</dbReference>
<dbReference type="GO" id="GO:0097367">
    <property type="term" value="F:carbohydrate derivative binding"/>
    <property type="evidence" value="ECO:0007669"/>
    <property type="project" value="InterPro"/>
</dbReference>
<dbReference type="SUPFAM" id="SSF53697">
    <property type="entry name" value="SIS domain"/>
    <property type="match status" value="1"/>
</dbReference>
<dbReference type="InterPro" id="IPR035461">
    <property type="entry name" value="GmhA/DiaA"/>
</dbReference>
<evidence type="ECO:0000313" key="2">
    <source>
        <dbReference type="EMBL" id="MCK8785175.1"/>
    </source>
</evidence>
<feature type="domain" description="SIS" evidence="1">
    <location>
        <begin position="36"/>
        <end position="195"/>
    </location>
</feature>
<sequence length="195" mass="20982">MDGFQVISSRSTYCRPYLDRLSALLAATDAAAVDEAIDVIRRVWERGGQIITLGNGGSAMTALHFATDWSKGVFMATGRRFRARSLVDNMGVITAYANDVSFQDVFAEQLRNIAVQGDLVLAISGSGNSENVIRAIDYANGIGCETLGLCGFSGGRLKAKAHYVVHADVNDMQLCEDVHAIFGHIVMQALCGMTD</sequence>
<dbReference type="CDD" id="cd05006">
    <property type="entry name" value="SIS_GmhA"/>
    <property type="match status" value="1"/>
</dbReference>